<evidence type="ECO:0000313" key="3">
    <source>
        <dbReference type="EMBL" id="NYI70054.1"/>
    </source>
</evidence>
<evidence type="ECO:0000313" key="4">
    <source>
        <dbReference type="Proteomes" id="UP000527616"/>
    </source>
</evidence>
<accession>A0A7Z0IJY5</accession>
<reference evidence="3 4" key="1">
    <citation type="submission" date="2020-07" db="EMBL/GenBank/DDBJ databases">
        <title>Sequencing the genomes of 1000 actinobacteria strains.</title>
        <authorList>
            <person name="Klenk H.-P."/>
        </authorList>
    </citation>
    <scope>NUCLEOTIDE SEQUENCE [LARGE SCALE GENOMIC DNA]</scope>
    <source>
        <strain evidence="3 4">DSM 103164</strain>
    </source>
</reference>
<dbReference type="Pfam" id="PF13191">
    <property type="entry name" value="AAA_16"/>
    <property type="match status" value="1"/>
</dbReference>
<proteinExistence type="predicted"/>
<dbReference type="SUPFAM" id="SSF52540">
    <property type="entry name" value="P-loop containing nucleoside triphosphate hydrolases"/>
    <property type="match status" value="1"/>
</dbReference>
<evidence type="ECO:0000259" key="2">
    <source>
        <dbReference type="Pfam" id="PF13191"/>
    </source>
</evidence>
<evidence type="ECO:0000256" key="1">
    <source>
        <dbReference type="SAM" id="MobiDB-lite"/>
    </source>
</evidence>
<dbReference type="PANTHER" id="PTHR34301:SF8">
    <property type="entry name" value="ATPASE DOMAIN-CONTAINING PROTEIN"/>
    <property type="match status" value="1"/>
</dbReference>
<sequence length="397" mass="42759">MDGPFFPGAGTSPYRLEGREAELRQWRRVLTDFAAFGHTQARHLIISGVRGVGKTSLLKEFAEAALVEGCLAIRVRCQASGRESLMDRVDAAVDAALERADFAAEHGRLTRAAITTPIGGIELERELNDDDTLIDTAFMTRLLTATDTVRRRGGIGLALLIDETQYADHASLVNLSELVSLLGERDADKPGLIICFAGLPGDTARLVGKSSSHAERVYRRINLGYLDAEATRDAFLLPVREAGGAWTREALDAAVEVSGGYPAFIQELGAEVWAHRVDDELTLAAVRAGIEAAAPQLEAYYEGAWEAAPAEGRRILIALADAGGEASVAELARAVGKESSSQIAWAVDALVKRGTVLRPARGRIVFGRSGMDRWVLENHGGPDPGEQHRPIGRKGRH</sequence>
<feature type="region of interest" description="Disordered" evidence="1">
    <location>
        <begin position="376"/>
        <end position="397"/>
    </location>
</feature>
<keyword evidence="4" id="KW-1185">Reference proteome</keyword>
<dbReference type="Proteomes" id="UP000527616">
    <property type="component" value="Unassembled WGS sequence"/>
</dbReference>
<dbReference type="EMBL" id="JACBZS010000001">
    <property type="protein sequence ID" value="NYI70054.1"/>
    <property type="molecule type" value="Genomic_DNA"/>
</dbReference>
<dbReference type="PANTHER" id="PTHR34301">
    <property type="entry name" value="DNA-BINDING PROTEIN-RELATED"/>
    <property type="match status" value="1"/>
</dbReference>
<dbReference type="InterPro" id="IPR027417">
    <property type="entry name" value="P-loop_NTPase"/>
</dbReference>
<dbReference type="Gene3D" id="3.40.50.300">
    <property type="entry name" value="P-loop containing nucleotide triphosphate hydrolases"/>
    <property type="match status" value="1"/>
</dbReference>
<dbReference type="RefSeq" id="WP_179444049.1">
    <property type="nucleotide sequence ID" value="NZ_JACBZS010000001.1"/>
</dbReference>
<protein>
    <recommendedName>
        <fullName evidence="2">Orc1-like AAA ATPase domain-containing protein</fullName>
    </recommendedName>
</protein>
<gene>
    <name evidence="3" type="ORF">GGQ54_000614</name>
</gene>
<organism evidence="3 4">
    <name type="scientific">Naumannella cuiyingiana</name>
    <dbReference type="NCBI Taxonomy" id="1347891"/>
    <lineage>
        <taxon>Bacteria</taxon>
        <taxon>Bacillati</taxon>
        <taxon>Actinomycetota</taxon>
        <taxon>Actinomycetes</taxon>
        <taxon>Propionibacteriales</taxon>
        <taxon>Propionibacteriaceae</taxon>
        <taxon>Naumannella</taxon>
    </lineage>
</organism>
<dbReference type="AlphaFoldDB" id="A0A7Z0IJY5"/>
<feature type="domain" description="Orc1-like AAA ATPase" evidence="2">
    <location>
        <begin position="16"/>
        <end position="183"/>
    </location>
</feature>
<comment type="caution">
    <text evidence="3">The sequence shown here is derived from an EMBL/GenBank/DDBJ whole genome shotgun (WGS) entry which is preliminary data.</text>
</comment>
<name>A0A7Z0IJY5_9ACTN</name>
<dbReference type="InterPro" id="IPR041664">
    <property type="entry name" value="AAA_16"/>
</dbReference>